<evidence type="ECO:0000313" key="6">
    <source>
        <dbReference type="Proteomes" id="UP000521748"/>
    </source>
</evidence>
<dbReference type="GO" id="GO:0008999">
    <property type="term" value="F:protein-N-terminal-alanine acetyltransferase activity"/>
    <property type="evidence" value="ECO:0007669"/>
    <property type="project" value="UniProtKB-EC"/>
</dbReference>
<dbReference type="GO" id="GO:0005737">
    <property type="term" value="C:cytoplasm"/>
    <property type="evidence" value="ECO:0007669"/>
    <property type="project" value="TreeGrafter"/>
</dbReference>
<dbReference type="EC" id="2.3.1.267" evidence="5"/>
<sequence length="180" mass="20418">MSNHRPEQDQCSLRLVRLEDSAELAAAYRRNLEHLQPWEPQRAETFYTEAGQREAISSKLEELAGASTLPWVLTEAERIIGTVTVTGIVRGPFMSGNLGYWIDRNVQGRGQMSTVVAQVCRIVAEEYGLHRLQAGTLLHNQASQRVLRRNGFEAIGVARNYLKIDGRWQDHLLFQRIFGS</sequence>
<keyword evidence="2 5" id="KW-0012">Acyltransferase</keyword>
<proteinExistence type="inferred from homology"/>
<dbReference type="InterPro" id="IPR000182">
    <property type="entry name" value="GNAT_dom"/>
</dbReference>
<dbReference type="Pfam" id="PF13302">
    <property type="entry name" value="Acetyltransf_3"/>
    <property type="match status" value="1"/>
</dbReference>
<dbReference type="PANTHER" id="PTHR43792">
    <property type="entry name" value="GNAT FAMILY, PUTATIVE (AFU_ORTHOLOGUE AFUA_3G00765)-RELATED-RELATED"/>
    <property type="match status" value="1"/>
</dbReference>
<comment type="caution">
    <text evidence="5">The sequence shown here is derived from an EMBL/GenBank/DDBJ whole genome shotgun (WGS) entry which is preliminary data.</text>
</comment>
<evidence type="ECO:0000256" key="2">
    <source>
        <dbReference type="ARBA" id="ARBA00023315"/>
    </source>
</evidence>
<evidence type="ECO:0000256" key="3">
    <source>
        <dbReference type="ARBA" id="ARBA00038502"/>
    </source>
</evidence>
<keyword evidence="6" id="KW-1185">Reference proteome</keyword>
<name>A0A7Y9LS68_9MICC</name>
<dbReference type="Proteomes" id="UP000521748">
    <property type="component" value="Unassembled WGS sequence"/>
</dbReference>
<comment type="similarity">
    <text evidence="3">Belongs to the acetyltransferase family. RimJ subfamily.</text>
</comment>
<dbReference type="InterPro" id="IPR051531">
    <property type="entry name" value="N-acetyltransferase"/>
</dbReference>
<evidence type="ECO:0000256" key="1">
    <source>
        <dbReference type="ARBA" id="ARBA00022679"/>
    </source>
</evidence>
<dbReference type="PANTHER" id="PTHR43792:SF8">
    <property type="entry name" value="[RIBOSOMAL PROTEIN US5]-ALANINE N-ACETYLTRANSFERASE"/>
    <property type="match status" value="1"/>
</dbReference>
<evidence type="ECO:0000313" key="5">
    <source>
        <dbReference type="EMBL" id="NYE94619.1"/>
    </source>
</evidence>
<feature type="domain" description="N-acetyltransferase" evidence="4">
    <location>
        <begin position="26"/>
        <end position="179"/>
    </location>
</feature>
<keyword evidence="1 5" id="KW-0808">Transferase</keyword>
<protein>
    <submittedName>
        <fullName evidence="5">Ribosomal-protein-alanine N-acetyltransferase</fullName>
        <ecNumber evidence="5">2.3.1.267</ecNumber>
    </submittedName>
</protein>
<organism evidence="5 6">
    <name type="scientific">Psychromicrobium silvestre</name>
    <dbReference type="NCBI Taxonomy" id="1645614"/>
    <lineage>
        <taxon>Bacteria</taxon>
        <taxon>Bacillati</taxon>
        <taxon>Actinomycetota</taxon>
        <taxon>Actinomycetes</taxon>
        <taxon>Micrococcales</taxon>
        <taxon>Micrococcaceae</taxon>
        <taxon>Psychromicrobium</taxon>
    </lineage>
</organism>
<reference evidence="5 6" key="1">
    <citation type="submission" date="2020-07" db="EMBL/GenBank/DDBJ databases">
        <title>Sequencing the genomes of 1000 actinobacteria strains.</title>
        <authorList>
            <person name="Klenk H.-P."/>
        </authorList>
    </citation>
    <scope>NUCLEOTIDE SEQUENCE [LARGE SCALE GENOMIC DNA]</scope>
    <source>
        <strain evidence="5 6">DSM 102047</strain>
    </source>
</reference>
<dbReference type="AlphaFoldDB" id="A0A7Y9LS68"/>
<evidence type="ECO:0000259" key="4">
    <source>
        <dbReference type="PROSITE" id="PS51186"/>
    </source>
</evidence>
<dbReference type="PROSITE" id="PS51186">
    <property type="entry name" value="GNAT"/>
    <property type="match status" value="1"/>
</dbReference>
<gene>
    <name evidence="5" type="ORF">FHU41_000840</name>
</gene>
<dbReference type="Gene3D" id="3.40.630.30">
    <property type="match status" value="1"/>
</dbReference>
<dbReference type="EMBL" id="JACBYQ010000001">
    <property type="protein sequence ID" value="NYE94619.1"/>
    <property type="molecule type" value="Genomic_DNA"/>
</dbReference>
<accession>A0A7Y9LS68</accession>
<dbReference type="RefSeq" id="WP_179388358.1">
    <property type="nucleotide sequence ID" value="NZ_JACBYQ010000001.1"/>
</dbReference>
<dbReference type="InterPro" id="IPR016181">
    <property type="entry name" value="Acyl_CoA_acyltransferase"/>
</dbReference>
<dbReference type="SUPFAM" id="SSF55729">
    <property type="entry name" value="Acyl-CoA N-acyltransferases (Nat)"/>
    <property type="match status" value="1"/>
</dbReference>